<dbReference type="SUPFAM" id="SSF88723">
    <property type="entry name" value="PIN domain-like"/>
    <property type="match status" value="1"/>
</dbReference>
<evidence type="ECO:0000256" key="2">
    <source>
        <dbReference type="ARBA" id="ARBA00022801"/>
    </source>
</evidence>
<dbReference type="FunFam" id="1.10.150.20:FF:000042">
    <property type="entry name" value="5'-3' exonuclease family protein"/>
    <property type="match status" value="1"/>
</dbReference>
<proteinExistence type="predicted"/>
<dbReference type="Pfam" id="PF02739">
    <property type="entry name" value="5_3_exonuc_N"/>
    <property type="match status" value="1"/>
</dbReference>
<accession>A0A0K9P5H9</accession>
<dbReference type="AlphaFoldDB" id="A0A0K9P5H9"/>
<dbReference type="EMBL" id="LFYR01001173">
    <property type="protein sequence ID" value="KMZ64254.1"/>
    <property type="molecule type" value="Genomic_DNA"/>
</dbReference>
<dbReference type="CDD" id="cd09898">
    <property type="entry name" value="H3TH_53EXO"/>
    <property type="match status" value="1"/>
</dbReference>
<dbReference type="InterPro" id="IPR038969">
    <property type="entry name" value="FEN"/>
</dbReference>
<keyword evidence="5" id="KW-1185">Reference proteome</keyword>
<dbReference type="GO" id="GO:0008409">
    <property type="term" value="F:5'-3' exonuclease activity"/>
    <property type="evidence" value="ECO:0007669"/>
    <property type="project" value="InterPro"/>
</dbReference>
<evidence type="ECO:0000313" key="5">
    <source>
        <dbReference type="Proteomes" id="UP000036987"/>
    </source>
</evidence>
<dbReference type="Pfam" id="PF01367">
    <property type="entry name" value="5_3_exonuc"/>
    <property type="match status" value="1"/>
</dbReference>
<dbReference type="GO" id="GO:0017108">
    <property type="term" value="F:5'-flap endonuclease activity"/>
    <property type="evidence" value="ECO:0007669"/>
    <property type="project" value="InterPro"/>
</dbReference>
<dbReference type="InterPro" id="IPR020046">
    <property type="entry name" value="5-3_exonucl_a-hlix_arch_N"/>
</dbReference>
<evidence type="ECO:0000313" key="4">
    <source>
        <dbReference type="EMBL" id="KMZ64254.1"/>
    </source>
</evidence>
<comment type="caution">
    <text evidence="4">The sequence shown here is derived from an EMBL/GenBank/DDBJ whole genome shotgun (WGS) entry which is preliminary data.</text>
</comment>
<dbReference type="SUPFAM" id="SSF47807">
    <property type="entry name" value="5' to 3' exonuclease, C-terminal subdomain"/>
    <property type="match status" value="1"/>
</dbReference>
<name>A0A0K9P5H9_ZOSMR</name>
<keyword evidence="1" id="KW-0540">Nuclease</keyword>
<sequence>MQVVKINGYEADDVVATLTDQVLQRGFRVVIGSPDKDFKQLISEDVQIVMPMPEFGRWSFYTLKHYMAQYNCDPSSDLSFRCMMGDDVDGVPGIQKLAPGFGRKTALKLLKKHGSLENLLNAAATRTVAKSYAQDALTRHADYLRKNYEVLSLRRDADVRLEESWLFKRDSSNDSVVLSNFVKTLKGTHNQSGIGCVYSQ</sequence>
<dbReference type="InterPro" id="IPR036279">
    <property type="entry name" value="5-3_exonuclease_C_sf"/>
</dbReference>
<reference evidence="5" key="1">
    <citation type="journal article" date="2016" name="Nature">
        <title>The genome of the seagrass Zostera marina reveals angiosperm adaptation to the sea.</title>
        <authorList>
            <person name="Olsen J.L."/>
            <person name="Rouze P."/>
            <person name="Verhelst B."/>
            <person name="Lin Y.-C."/>
            <person name="Bayer T."/>
            <person name="Collen J."/>
            <person name="Dattolo E."/>
            <person name="De Paoli E."/>
            <person name="Dittami S."/>
            <person name="Maumus F."/>
            <person name="Michel G."/>
            <person name="Kersting A."/>
            <person name="Lauritano C."/>
            <person name="Lohaus R."/>
            <person name="Toepel M."/>
            <person name="Tonon T."/>
            <person name="Vanneste K."/>
            <person name="Amirebrahimi M."/>
            <person name="Brakel J."/>
            <person name="Bostroem C."/>
            <person name="Chovatia M."/>
            <person name="Grimwood J."/>
            <person name="Jenkins J.W."/>
            <person name="Jueterbock A."/>
            <person name="Mraz A."/>
            <person name="Stam W.T."/>
            <person name="Tice H."/>
            <person name="Bornberg-Bauer E."/>
            <person name="Green P.J."/>
            <person name="Pearson G.A."/>
            <person name="Procaccini G."/>
            <person name="Duarte C.M."/>
            <person name="Schmutz J."/>
            <person name="Reusch T.B.H."/>
            <person name="Van de Peer Y."/>
        </authorList>
    </citation>
    <scope>NUCLEOTIDE SEQUENCE [LARGE SCALE GENOMIC DNA]</scope>
    <source>
        <strain evidence="5">cv. Finnish</strain>
    </source>
</reference>
<dbReference type="InterPro" id="IPR020045">
    <property type="entry name" value="DNA_polI_H3TH"/>
</dbReference>
<organism evidence="4 5">
    <name type="scientific">Zostera marina</name>
    <name type="common">Eelgrass</name>
    <dbReference type="NCBI Taxonomy" id="29655"/>
    <lineage>
        <taxon>Eukaryota</taxon>
        <taxon>Viridiplantae</taxon>
        <taxon>Streptophyta</taxon>
        <taxon>Embryophyta</taxon>
        <taxon>Tracheophyta</taxon>
        <taxon>Spermatophyta</taxon>
        <taxon>Magnoliopsida</taxon>
        <taxon>Liliopsida</taxon>
        <taxon>Zosteraceae</taxon>
        <taxon>Zostera</taxon>
    </lineage>
</organism>
<dbReference type="InterPro" id="IPR002421">
    <property type="entry name" value="5-3_exonuclease"/>
</dbReference>
<protein>
    <recommendedName>
        <fullName evidence="3">5'-3' exonuclease domain-containing protein</fullName>
    </recommendedName>
</protein>
<feature type="domain" description="5'-3' exonuclease" evidence="3">
    <location>
        <begin position="1"/>
        <end position="168"/>
    </location>
</feature>
<dbReference type="Gene3D" id="3.40.50.1010">
    <property type="entry name" value="5'-nuclease"/>
    <property type="match status" value="1"/>
</dbReference>
<evidence type="ECO:0000259" key="3">
    <source>
        <dbReference type="SMART" id="SM00475"/>
    </source>
</evidence>
<gene>
    <name evidence="4" type="ORF">ZOSMA_37G01400</name>
</gene>
<dbReference type="PANTHER" id="PTHR42646:SF4">
    <property type="entry name" value="5'-3' EXONUCLEASE FAMILY PROTEIN"/>
    <property type="match status" value="1"/>
</dbReference>
<dbReference type="STRING" id="29655.A0A0K9P5H9"/>
<dbReference type="OMA" id="AFHRVDY"/>
<dbReference type="SMART" id="SM00475">
    <property type="entry name" value="53EXOc"/>
    <property type="match status" value="1"/>
</dbReference>
<dbReference type="OrthoDB" id="275278at2759"/>
<dbReference type="GO" id="GO:0033567">
    <property type="term" value="P:DNA replication, Okazaki fragment processing"/>
    <property type="evidence" value="ECO:0007669"/>
    <property type="project" value="InterPro"/>
</dbReference>
<dbReference type="PANTHER" id="PTHR42646">
    <property type="entry name" value="FLAP ENDONUCLEASE XNI"/>
    <property type="match status" value="1"/>
</dbReference>
<dbReference type="Proteomes" id="UP000036987">
    <property type="component" value="Unassembled WGS sequence"/>
</dbReference>
<evidence type="ECO:0000256" key="1">
    <source>
        <dbReference type="ARBA" id="ARBA00022722"/>
    </source>
</evidence>
<keyword evidence="2" id="KW-0378">Hydrolase</keyword>
<dbReference type="Gene3D" id="1.10.150.20">
    <property type="entry name" value="5' to 3' exonuclease, C-terminal subdomain"/>
    <property type="match status" value="1"/>
</dbReference>
<dbReference type="InterPro" id="IPR029060">
    <property type="entry name" value="PIN-like_dom_sf"/>
</dbReference>
<dbReference type="GO" id="GO:0003677">
    <property type="term" value="F:DNA binding"/>
    <property type="evidence" value="ECO:0007669"/>
    <property type="project" value="InterPro"/>
</dbReference>